<gene>
    <name evidence="2" type="ORF">CTDIVETGP_2448</name>
</gene>
<proteinExistence type="predicted"/>
<feature type="transmembrane region" description="Helical" evidence="1">
    <location>
        <begin position="20"/>
        <end position="41"/>
    </location>
</feature>
<dbReference type="GeneID" id="29419983"/>
<sequence>MKIKSKDNVKKSKQGSISILLYVAAVVVALIGVALLVNNVLLFKNTVAQYVGQGYSAATVQKQLIPSQLLPGIFEPVGLYGGIAVCLLAAGILNKKVSKCLEALTKDKCEESTEQTDNIEEPSKS</sequence>
<dbReference type="OrthoDB" id="1937445at2"/>
<keyword evidence="1" id="KW-1133">Transmembrane helix</keyword>
<comment type="caution">
    <text evidence="2">The sequence shown here is derived from an EMBL/GenBank/DDBJ whole genome shotgun (WGS) entry which is preliminary data.</text>
</comment>
<evidence type="ECO:0000313" key="2">
    <source>
        <dbReference type="EMBL" id="CDL92378.1"/>
    </source>
</evidence>
<keyword evidence="3" id="KW-1185">Reference proteome</keyword>
<keyword evidence="1" id="KW-0812">Transmembrane</keyword>
<evidence type="ECO:0000313" key="3">
    <source>
        <dbReference type="Proteomes" id="UP000019482"/>
    </source>
</evidence>
<keyword evidence="1" id="KW-0472">Membrane</keyword>
<protein>
    <submittedName>
        <fullName evidence="2">Predicted membrane protein</fullName>
    </submittedName>
</protein>
<reference evidence="2 3" key="1">
    <citation type="journal article" date="2015" name="Genome Announc.">
        <title>Draft Genome Sequence of Clostridium tyrobutyricum Strain DIVETGP, Isolated from Cow's Milk for Grana Padano Production.</title>
        <authorList>
            <person name="Soggiu A."/>
            <person name="Piras C."/>
            <person name="Gaiarsa S."/>
            <person name="Sassera D."/>
            <person name="Roncada P."/>
            <person name="Bendixen E."/>
            <person name="Brasca M."/>
            <person name="Bonizzi L."/>
        </authorList>
    </citation>
    <scope>NUCLEOTIDE SEQUENCE [LARGE SCALE GENOMIC DNA]</scope>
    <source>
        <strain evidence="2 3">DIVETGP</strain>
    </source>
</reference>
<dbReference type="EMBL" id="CBXI010000043">
    <property type="protein sequence ID" value="CDL92378.1"/>
    <property type="molecule type" value="Genomic_DNA"/>
</dbReference>
<dbReference type="AlphaFoldDB" id="W6N6Q9"/>
<evidence type="ECO:0000256" key="1">
    <source>
        <dbReference type="SAM" id="Phobius"/>
    </source>
</evidence>
<dbReference type="RefSeq" id="WP_017752573.1">
    <property type="nucleotide sequence ID" value="NZ_CBXI010000043.1"/>
</dbReference>
<organism evidence="2 3">
    <name type="scientific">Clostridium tyrobutyricum DIVETGP</name>
    <dbReference type="NCBI Taxonomy" id="1408889"/>
    <lineage>
        <taxon>Bacteria</taxon>
        <taxon>Bacillati</taxon>
        <taxon>Bacillota</taxon>
        <taxon>Clostridia</taxon>
        <taxon>Eubacteriales</taxon>
        <taxon>Clostridiaceae</taxon>
        <taxon>Clostridium</taxon>
    </lineage>
</organism>
<feature type="transmembrane region" description="Helical" evidence="1">
    <location>
        <begin position="77"/>
        <end position="94"/>
    </location>
</feature>
<accession>W6N6Q9</accession>
<name>W6N6Q9_CLOTY</name>
<dbReference type="Proteomes" id="UP000019482">
    <property type="component" value="Unassembled WGS sequence"/>
</dbReference>